<evidence type="ECO:0000313" key="2">
    <source>
        <dbReference type="Proteomes" id="UP000049855"/>
    </source>
</evidence>
<reference evidence="2" key="1">
    <citation type="submission" date="2015-03" db="EMBL/GenBank/DDBJ databases">
        <authorList>
            <person name="Nijsse Bart"/>
        </authorList>
    </citation>
    <scope>NUCLEOTIDE SEQUENCE [LARGE SCALE GENOMIC DNA]</scope>
</reference>
<keyword evidence="2" id="KW-1185">Reference proteome</keyword>
<evidence type="ECO:0000313" key="1">
    <source>
        <dbReference type="EMBL" id="CQR74582.1"/>
    </source>
</evidence>
<dbReference type="Proteomes" id="UP000049855">
    <property type="component" value="Unassembled WGS sequence"/>
</dbReference>
<sequence>MKLHFSPQKRKRIKHFLNVCQWTPVLIGKWPLITMKNR</sequence>
<gene>
    <name evidence="1" type="ORF">SpAn4DRAFT_1044</name>
</gene>
<accession>A0A0U1L4E9</accession>
<dbReference type="AlphaFoldDB" id="A0A0U1L4E9"/>
<dbReference type="EMBL" id="CTRP01000014">
    <property type="protein sequence ID" value="CQR74582.1"/>
    <property type="molecule type" value="Genomic_DNA"/>
</dbReference>
<organism evidence="1 2">
    <name type="scientific">Sporomusa ovata</name>
    <dbReference type="NCBI Taxonomy" id="2378"/>
    <lineage>
        <taxon>Bacteria</taxon>
        <taxon>Bacillati</taxon>
        <taxon>Bacillota</taxon>
        <taxon>Negativicutes</taxon>
        <taxon>Selenomonadales</taxon>
        <taxon>Sporomusaceae</taxon>
        <taxon>Sporomusa</taxon>
    </lineage>
</organism>
<proteinExistence type="predicted"/>
<protein>
    <submittedName>
        <fullName evidence="1">Uncharacterized protein</fullName>
    </submittedName>
</protein>
<name>A0A0U1L4E9_9FIRM</name>